<organism evidence="2 3">
    <name type="scientific">Anopheles dirus</name>
    <dbReference type="NCBI Taxonomy" id="7168"/>
    <lineage>
        <taxon>Eukaryota</taxon>
        <taxon>Metazoa</taxon>
        <taxon>Ecdysozoa</taxon>
        <taxon>Arthropoda</taxon>
        <taxon>Hexapoda</taxon>
        <taxon>Insecta</taxon>
        <taxon>Pterygota</taxon>
        <taxon>Neoptera</taxon>
        <taxon>Endopterygota</taxon>
        <taxon>Diptera</taxon>
        <taxon>Nematocera</taxon>
        <taxon>Culicoidea</taxon>
        <taxon>Culicidae</taxon>
        <taxon>Anophelinae</taxon>
        <taxon>Anopheles</taxon>
    </lineage>
</organism>
<name>A0A182NPK1_9DIPT</name>
<evidence type="ECO:0000256" key="1">
    <source>
        <dbReference type="SAM" id="MobiDB-lite"/>
    </source>
</evidence>
<protein>
    <submittedName>
        <fullName evidence="2">Uncharacterized protein</fullName>
    </submittedName>
</protein>
<sequence length="537" mass="56585">MWSMFSPLSSCAALSPPPAPAPPSTVPGIVVESFASPPPAGRVPVADPLPAAAGLRSGGARIGMAAVGRRPYVIPPAGWYRAVGGGGPPGPPVGGPTCGGGGPPGTACGTTPTAGAYPVGKPVAYPAGPAYWPGLTPGGAAAFGGGPSVGTKFMGGGCAPPVGRGRLGRWRSLRGVRWRCVLGLLWRRCLSGLRWLLRLLLLLDAGRCRGDVLARRWSSGTGTCSGVVEGRRRLVVLHSGRVRTGTGRRYSARCLRWGRLLLRLQRHRAPALLLCIIGAAVLPPPPPPPVATPDPTPEPDIGPVPAERRTSDDFVRTPPPSAAAPECLRCSRSPFWPAPTPSRLLRPRTCDDLTFPLAPASSGNSSGRGTFLCRWWCSTFDDFWYASSSSQLRVYRFGPRAYLLFLRAFGGPSSLRISYPYANTSSARDFGACSLSSKRSCVHRSADACHFLAPPFAPLAPLPPFSEPRRSPPYSAGEVRPPPPPPPPPPPLPGPPPPPWCESSSPWRPSSLRFERWSSPSSPESSRSSSAVRSSCS</sequence>
<proteinExistence type="predicted"/>
<dbReference type="PANTHER" id="PTHR36721:SF1">
    <property type="entry name" value="OS04G0446401 PROTEIN"/>
    <property type="match status" value="1"/>
</dbReference>
<reference evidence="3" key="1">
    <citation type="submission" date="2013-03" db="EMBL/GenBank/DDBJ databases">
        <title>The Genome Sequence of Anopheles dirus WRAIR2.</title>
        <authorList>
            <consortium name="The Broad Institute Genomics Platform"/>
            <person name="Neafsey D.E."/>
            <person name="Walton C."/>
            <person name="Walker B."/>
            <person name="Young S.K."/>
            <person name="Zeng Q."/>
            <person name="Gargeya S."/>
            <person name="Fitzgerald M."/>
            <person name="Haas B."/>
            <person name="Abouelleil A."/>
            <person name="Allen A.W."/>
            <person name="Alvarado L."/>
            <person name="Arachchi H.M."/>
            <person name="Berlin A.M."/>
            <person name="Chapman S.B."/>
            <person name="Gainer-Dewar J."/>
            <person name="Goldberg J."/>
            <person name="Griggs A."/>
            <person name="Gujja S."/>
            <person name="Hansen M."/>
            <person name="Howarth C."/>
            <person name="Imamovic A."/>
            <person name="Ireland A."/>
            <person name="Larimer J."/>
            <person name="McCowan C."/>
            <person name="Murphy C."/>
            <person name="Pearson M."/>
            <person name="Poon T.W."/>
            <person name="Priest M."/>
            <person name="Roberts A."/>
            <person name="Saif S."/>
            <person name="Shea T."/>
            <person name="Sisk P."/>
            <person name="Sykes S."/>
            <person name="Wortman J."/>
            <person name="Nusbaum C."/>
            <person name="Birren B."/>
        </authorList>
    </citation>
    <scope>NUCLEOTIDE SEQUENCE [LARGE SCALE GENOMIC DNA]</scope>
    <source>
        <strain evidence="3">WRAIR2</strain>
    </source>
</reference>
<feature type="compositionally biased region" description="Pro residues" evidence="1">
    <location>
        <begin position="480"/>
        <end position="500"/>
    </location>
</feature>
<keyword evidence="3" id="KW-1185">Reference proteome</keyword>
<dbReference type="VEuPathDB" id="VectorBase:ADIR009586"/>
<feature type="region of interest" description="Disordered" evidence="1">
    <location>
        <begin position="286"/>
        <end position="324"/>
    </location>
</feature>
<evidence type="ECO:0000313" key="3">
    <source>
        <dbReference type="Proteomes" id="UP000075884"/>
    </source>
</evidence>
<dbReference type="EnsemblMetazoa" id="ADIR009586-RA">
    <property type="protein sequence ID" value="ADIR009586-PA"/>
    <property type="gene ID" value="ADIR009586"/>
</dbReference>
<feature type="region of interest" description="Disordered" evidence="1">
    <location>
        <begin position="467"/>
        <end position="537"/>
    </location>
</feature>
<dbReference type="Proteomes" id="UP000075884">
    <property type="component" value="Unassembled WGS sequence"/>
</dbReference>
<dbReference type="PANTHER" id="PTHR36721">
    <property type="entry name" value="PROLINE-RICH FAMILY PROTEIN"/>
    <property type="match status" value="1"/>
</dbReference>
<feature type="compositionally biased region" description="Basic and acidic residues" evidence="1">
    <location>
        <begin position="306"/>
        <end position="315"/>
    </location>
</feature>
<feature type="compositionally biased region" description="Low complexity" evidence="1">
    <location>
        <begin position="518"/>
        <end position="537"/>
    </location>
</feature>
<reference evidence="2" key="2">
    <citation type="submission" date="2020-05" db="UniProtKB">
        <authorList>
            <consortium name="EnsemblMetazoa"/>
        </authorList>
    </citation>
    <scope>IDENTIFICATION</scope>
    <source>
        <strain evidence="2">WRAIR2</strain>
    </source>
</reference>
<dbReference type="AlphaFoldDB" id="A0A182NPK1"/>
<evidence type="ECO:0000313" key="2">
    <source>
        <dbReference type="EnsemblMetazoa" id="ADIR009586-PA"/>
    </source>
</evidence>
<accession>A0A182NPK1</accession>
<feature type="compositionally biased region" description="Pro residues" evidence="1">
    <location>
        <begin position="286"/>
        <end position="302"/>
    </location>
</feature>